<protein>
    <submittedName>
        <fullName evidence="1">Uncharacterized protein</fullName>
    </submittedName>
</protein>
<dbReference type="AlphaFoldDB" id="A0AAV6YU10"/>
<accession>A0AAV6YU10</accession>
<sequence length="102" mass="11223">MFQPEHMIQNRPVASGYLDRSSDLPDSMMSPALLQVSILENLSTFPLPLASRQSGGFSGCAHYTHDSVPCSLSLFFAFSLLPPLLLEKQNPDVFLCFGSVIF</sequence>
<keyword evidence="2" id="KW-1185">Reference proteome</keyword>
<reference evidence="1" key="1">
    <citation type="thesis" date="2020" institute="ProQuest LLC" country="789 East Eisenhower Parkway, Ann Arbor, MI, USA">
        <title>Comparative Genomics and Chromosome Evolution.</title>
        <authorList>
            <person name="Mudd A.B."/>
        </authorList>
    </citation>
    <scope>NUCLEOTIDE SEQUENCE</scope>
    <source>
        <strain evidence="1">237g6f4</strain>
        <tissue evidence="1">Blood</tissue>
    </source>
</reference>
<dbReference type="EMBL" id="WNYA01019688">
    <property type="protein sequence ID" value="KAG8538622.1"/>
    <property type="molecule type" value="Genomic_DNA"/>
</dbReference>
<comment type="caution">
    <text evidence="1">The sequence shown here is derived from an EMBL/GenBank/DDBJ whole genome shotgun (WGS) entry which is preliminary data.</text>
</comment>
<dbReference type="Proteomes" id="UP000824782">
    <property type="component" value="Unassembled WGS sequence"/>
</dbReference>
<name>A0AAV6YU10_ENGPU</name>
<evidence type="ECO:0000313" key="1">
    <source>
        <dbReference type="EMBL" id="KAG8538622.1"/>
    </source>
</evidence>
<evidence type="ECO:0000313" key="2">
    <source>
        <dbReference type="Proteomes" id="UP000824782"/>
    </source>
</evidence>
<organism evidence="1 2">
    <name type="scientific">Engystomops pustulosus</name>
    <name type="common">Tungara frog</name>
    <name type="synonym">Physalaemus pustulosus</name>
    <dbReference type="NCBI Taxonomy" id="76066"/>
    <lineage>
        <taxon>Eukaryota</taxon>
        <taxon>Metazoa</taxon>
        <taxon>Chordata</taxon>
        <taxon>Craniata</taxon>
        <taxon>Vertebrata</taxon>
        <taxon>Euteleostomi</taxon>
        <taxon>Amphibia</taxon>
        <taxon>Batrachia</taxon>
        <taxon>Anura</taxon>
        <taxon>Neobatrachia</taxon>
        <taxon>Hyloidea</taxon>
        <taxon>Leptodactylidae</taxon>
        <taxon>Leiuperinae</taxon>
        <taxon>Engystomops</taxon>
    </lineage>
</organism>
<proteinExistence type="predicted"/>
<gene>
    <name evidence="1" type="ORF">GDO81_022323</name>
</gene>